<proteinExistence type="predicted"/>
<keyword evidence="2" id="KW-1185">Reference proteome</keyword>
<evidence type="ECO:0000313" key="2">
    <source>
        <dbReference type="Proteomes" id="UP001595947"/>
    </source>
</evidence>
<name>A0ABV9YNK1_9PSEU</name>
<evidence type="ECO:0000313" key="1">
    <source>
        <dbReference type="EMBL" id="MFC5063628.1"/>
    </source>
</evidence>
<dbReference type="Proteomes" id="UP001595947">
    <property type="component" value="Unassembled WGS sequence"/>
</dbReference>
<reference evidence="2" key="1">
    <citation type="journal article" date="2019" name="Int. J. Syst. Evol. Microbiol.">
        <title>The Global Catalogue of Microorganisms (GCM) 10K type strain sequencing project: providing services to taxonomists for standard genome sequencing and annotation.</title>
        <authorList>
            <consortium name="The Broad Institute Genomics Platform"/>
            <consortium name="The Broad Institute Genome Sequencing Center for Infectious Disease"/>
            <person name="Wu L."/>
            <person name="Ma J."/>
        </authorList>
    </citation>
    <scope>NUCLEOTIDE SEQUENCE [LARGE SCALE GENOMIC DNA]</scope>
    <source>
        <strain evidence="2">CGMCC 4.7093</strain>
    </source>
</reference>
<dbReference type="EMBL" id="JBHSIV010000015">
    <property type="protein sequence ID" value="MFC5063628.1"/>
    <property type="molecule type" value="Genomic_DNA"/>
</dbReference>
<dbReference type="RefSeq" id="WP_378036976.1">
    <property type="nucleotide sequence ID" value="NZ_JBHSIV010000015.1"/>
</dbReference>
<sequence>MLLDQVVTRPEQEPASLLVTQRENGEPITSLPFVLWLQRRSLDELAQQARTAQAARVPFGRALREVHRELTG</sequence>
<organism evidence="1 2">
    <name type="scientific">Actinomycetospora atypica</name>
    <dbReference type="NCBI Taxonomy" id="1290095"/>
    <lineage>
        <taxon>Bacteria</taxon>
        <taxon>Bacillati</taxon>
        <taxon>Actinomycetota</taxon>
        <taxon>Actinomycetes</taxon>
        <taxon>Pseudonocardiales</taxon>
        <taxon>Pseudonocardiaceae</taxon>
        <taxon>Actinomycetospora</taxon>
    </lineage>
</organism>
<evidence type="ECO:0008006" key="3">
    <source>
        <dbReference type="Google" id="ProtNLM"/>
    </source>
</evidence>
<accession>A0ABV9YNK1</accession>
<protein>
    <recommendedName>
        <fullName evidence="3">Prevent-host-death family protein</fullName>
    </recommendedName>
</protein>
<gene>
    <name evidence="1" type="ORF">ACFPBZ_15505</name>
</gene>
<comment type="caution">
    <text evidence="1">The sequence shown here is derived from an EMBL/GenBank/DDBJ whole genome shotgun (WGS) entry which is preliminary data.</text>
</comment>